<reference evidence="1 2" key="1">
    <citation type="journal article" date="2021" name="BMC Biol.">
        <title>Horizontally acquired antibacterial genes associated with adaptive radiation of ladybird beetles.</title>
        <authorList>
            <person name="Li H.S."/>
            <person name="Tang X.F."/>
            <person name="Huang Y.H."/>
            <person name="Xu Z.Y."/>
            <person name="Chen M.L."/>
            <person name="Du X.Y."/>
            <person name="Qiu B.Y."/>
            <person name="Chen P.T."/>
            <person name="Zhang W."/>
            <person name="Slipinski A."/>
            <person name="Escalona H.E."/>
            <person name="Waterhouse R.M."/>
            <person name="Zwick A."/>
            <person name="Pang H."/>
        </authorList>
    </citation>
    <scope>NUCLEOTIDE SEQUENCE [LARGE SCALE GENOMIC DNA]</scope>
    <source>
        <strain evidence="1">SYSU2018</strain>
    </source>
</reference>
<sequence>MEIQTNYNETVKNRKPNQGTVLWHLFPSSKGYGHVGLLQDPECPVYIQQFLNVSKEWKQNHKDVKRN</sequence>
<proteinExistence type="predicted"/>
<evidence type="ECO:0000313" key="2">
    <source>
        <dbReference type="Proteomes" id="UP001516400"/>
    </source>
</evidence>
<dbReference type="EMBL" id="JABFTP020000165">
    <property type="protein sequence ID" value="KAL3285016.1"/>
    <property type="molecule type" value="Genomic_DNA"/>
</dbReference>
<protein>
    <submittedName>
        <fullName evidence="1">Uncharacterized protein</fullName>
    </submittedName>
</protein>
<dbReference type="AlphaFoldDB" id="A0ABD2P200"/>
<dbReference type="Proteomes" id="UP001516400">
    <property type="component" value="Unassembled WGS sequence"/>
</dbReference>
<accession>A0ABD2P200</accession>
<comment type="caution">
    <text evidence="1">The sequence shown here is derived from an EMBL/GenBank/DDBJ whole genome shotgun (WGS) entry which is preliminary data.</text>
</comment>
<gene>
    <name evidence="1" type="ORF">HHI36_019144</name>
</gene>
<name>A0ABD2P200_9CUCU</name>
<organism evidence="1 2">
    <name type="scientific">Cryptolaemus montrouzieri</name>
    <dbReference type="NCBI Taxonomy" id="559131"/>
    <lineage>
        <taxon>Eukaryota</taxon>
        <taxon>Metazoa</taxon>
        <taxon>Ecdysozoa</taxon>
        <taxon>Arthropoda</taxon>
        <taxon>Hexapoda</taxon>
        <taxon>Insecta</taxon>
        <taxon>Pterygota</taxon>
        <taxon>Neoptera</taxon>
        <taxon>Endopterygota</taxon>
        <taxon>Coleoptera</taxon>
        <taxon>Polyphaga</taxon>
        <taxon>Cucujiformia</taxon>
        <taxon>Coccinelloidea</taxon>
        <taxon>Coccinellidae</taxon>
        <taxon>Scymninae</taxon>
        <taxon>Scymnini</taxon>
        <taxon>Cryptolaemus</taxon>
    </lineage>
</organism>
<keyword evidence="2" id="KW-1185">Reference proteome</keyword>
<evidence type="ECO:0000313" key="1">
    <source>
        <dbReference type="EMBL" id="KAL3285016.1"/>
    </source>
</evidence>